<sequence>VPGRRAEFVESRGAAGGAVQGSLRPTAPGGEPAAGNVGEHGRRPSVHGSVRLLAGRGRRRAAQAVHLAGAA</sequence>
<name>A0A699WYC4_TANCI</name>
<organism evidence="2">
    <name type="scientific">Tanacetum cinerariifolium</name>
    <name type="common">Dalmatian daisy</name>
    <name type="synonym">Chrysanthemum cinerariifolium</name>
    <dbReference type="NCBI Taxonomy" id="118510"/>
    <lineage>
        <taxon>Eukaryota</taxon>
        <taxon>Viridiplantae</taxon>
        <taxon>Streptophyta</taxon>
        <taxon>Embryophyta</taxon>
        <taxon>Tracheophyta</taxon>
        <taxon>Spermatophyta</taxon>
        <taxon>Magnoliopsida</taxon>
        <taxon>eudicotyledons</taxon>
        <taxon>Gunneridae</taxon>
        <taxon>Pentapetalae</taxon>
        <taxon>asterids</taxon>
        <taxon>campanulids</taxon>
        <taxon>Asterales</taxon>
        <taxon>Asteraceae</taxon>
        <taxon>Asteroideae</taxon>
        <taxon>Anthemideae</taxon>
        <taxon>Anthemidinae</taxon>
        <taxon>Tanacetum</taxon>
    </lineage>
</organism>
<feature type="region of interest" description="Disordered" evidence="1">
    <location>
        <begin position="1"/>
        <end position="45"/>
    </location>
</feature>
<protein>
    <submittedName>
        <fullName evidence="2">Uncharacterized protein</fullName>
    </submittedName>
</protein>
<feature type="compositionally biased region" description="Basic and acidic residues" evidence="1">
    <location>
        <begin position="1"/>
        <end position="10"/>
    </location>
</feature>
<gene>
    <name evidence="2" type="ORF">Tci_923762</name>
</gene>
<accession>A0A699WYC4</accession>
<comment type="caution">
    <text evidence="2">The sequence shown here is derived from an EMBL/GenBank/DDBJ whole genome shotgun (WGS) entry which is preliminary data.</text>
</comment>
<dbReference type="AlphaFoldDB" id="A0A699WYC4"/>
<dbReference type="EMBL" id="BKCJ011774424">
    <property type="protein sequence ID" value="GFD51793.1"/>
    <property type="molecule type" value="Genomic_DNA"/>
</dbReference>
<evidence type="ECO:0000313" key="2">
    <source>
        <dbReference type="EMBL" id="GFD51793.1"/>
    </source>
</evidence>
<proteinExistence type="predicted"/>
<feature type="non-terminal residue" evidence="2">
    <location>
        <position position="1"/>
    </location>
</feature>
<reference evidence="2" key="1">
    <citation type="journal article" date="2019" name="Sci. Rep.">
        <title>Draft genome of Tanacetum cinerariifolium, the natural source of mosquito coil.</title>
        <authorList>
            <person name="Yamashiro T."/>
            <person name="Shiraishi A."/>
            <person name="Satake H."/>
            <person name="Nakayama K."/>
        </authorList>
    </citation>
    <scope>NUCLEOTIDE SEQUENCE</scope>
</reference>
<evidence type="ECO:0000256" key="1">
    <source>
        <dbReference type="SAM" id="MobiDB-lite"/>
    </source>
</evidence>